<protein>
    <recommendedName>
        <fullName evidence="5">DUF2515 domain-containing protein</fullName>
    </recommendedName>
</protein>
<organism evidence="3 4">
    <name type="scientific">Paenibacillus herberti</name>
    <dbReference type="NCBI Taxonomy" id="1619309"/>
    <lineage>
        <taxon>Bacteria</taxon>
        <taxon>Bacillati</taxon>
        <taxon>Bacillota</taxon>
        <taxon>Bacilli</taxon>
        <taxon>Bacillales</taxon>
        <taxon>Paenibacillaceae</taxon>
        <taxon>Paenibacillus</taxon>
    </lineage>
</organism>
<reference evidence="3 4" key="1">
    <citation type="submission" date="2017-07" db="EMBL/GenBank/DDBJ databases">
        <title>Paenibacillus herberti R33 genome sequencing and assembly.</title>
        <authorList>
            <person name="Su W."/>
        </authorList>
    </citation>
    <scope>NUCLEOTIDE SEQUENCE [LARGE SCALE GENOMIC DNA]</scope>
    <source>
        <strain evidence="3 4">R33</strain>
    </source>
</reference>
<dbReference type="EMBL" id="NMUQ01000001">
    <property type="protein sequence ID" value="OXM17464.1"/>
    <property type="molecule type" value="Genomic_DNA"/>
</dbReference>
<evidence type="ECO:0000313" key="3">
    <source>
        <dbReference type="EMBL" id="OXM17464.1"/>
    </source>
</evidence>
<accession>A0A229P652</accession>
<evidence type="ECO:0000256" key="1">
    <source>
        <dbReference type="SAM" id="MobiDB-lite"/>
    </source>
</evidence>
<proteinExistence type="predicted"/>
<feature type="transmembrane region" description="Helical" evidence="2">
    <location>
        <begin position="24"/>
        <end position="43"/>
    </location>
</feature>
<feature type="compositionally biased region" description="Polar residues" evidence="1">
    <location>
        <begin position="510"/>
        <end position="519"/>
    </location>
</feature>
<keyword evidence="2" id="KW-0812">Transmembrane</keyword>
<comment type="caution">
    <text evidence="3">The sequence shown here is derived from an EMBL/GenBank/DDBJ whole genome shotgun (WGS) entry which is preliminary data.</text>
</comment>
<dbReference type="AlphaFoldDB" id="A0A229P652"/>
<feature type="region of interest" description="Disordered" evidence="1">
    <location>
        <begin position="485"/>
        <end position="519"/>
    </location>
</feature>
<keyword evidence="4" id="KW-1185">Reference proteome</keyword>
<name>A0A229P652_9BACL</name>
<evidence type="ECO:0000313" key="4">
    <source>
        <dbReference type="Proteomes" id="UP000215145"/>
    </source>
</evidence>
<dbReference type="Proteomes" id="UP000215145">
    <property type="component" value="Unassembled WGS sequence"/>
</dbReference>
<keyword evidence="2" id="KW-1133">Transmembrane helix</keyword>
<gene>
    <name evidence="3" type="ORF">CGZ75_03995</name>
</gene>
<dbReference type="InterPro" id="IPR019658">
    <property type="entry name" value="DUF2515"/>
</dbReference>
<evidence type="ECO:0000256" key="2">
    <source>
        <dbReference type="SAM" id="Phobius"/>
    </source>
</evidence>
<dbReference type="Pfam" id="PF10720">
    <property type="entry name" value="DUF2515"/>
    <property type="match status" value="1"/>
</dbReference>
<evidence type="ECO:0008006" key="5">
    <source>
        <dbReference type="Google" id="ProtNLM"/>
    </source>
</evidence>
<dbReference type="OrthoDB" id="2690514at2"/>
<keyword evidence="2" id="KW-0472">Membrane</keyword>
<sequence>MIAEKKAIVEKEKNAHTAGSSNRLLELLLLPAAIPAAIFAYAAGKRRSRKAAAALAAGSPPLRLAAPAIAELRAAWRKLERAAAKAAAAHNGAPAAQPGANAPPAGKAAAWAGLPKASPAWSAEAAAAFGAVPQLPGGPAGDAALVQRIRAETARMNRNNVTRTEAYRAFYLRRPEVHWALLAHMVSRNGGWNMTDLQGEWLPRLLDMSKRRCTFGMLERANALIFHDAYPQLLLYEESRRSGRSQLHLLPRFGVSVFMQPIWQQFLRTGDALPLTIGLIVNEQHFIEERVVQNPYYRRKVLNTFFFGMQSVLQLNQLVFPYGKDEGGDPLVAGLILEDFSDLHERIEFGKRLYALLFGMPGVSKGVLAFVKAIRHTGSRSDYAPELFAQIRRGKPTAAYQERLRGGRLLPGAEPLYSPPLSAVWSDRPFDEPEPGDWFKGPEDVLPYFRSLPTPERFELTADYRIALGKVELAVLAAQSAGINPNRTAVSPEGRNGSSHVVHRSEGRAQPQQQEDSST</sequence>